<keyword evidence="3" id="KW-0677">Repeat</keyword>
<dbReference type="STRING" id="564608.C1N3L5"/>
<dbReference type="OrthoDB" id="2288928at2759"/>
<dbReference type="Proteomes" id="UP000001876">
    <property type="component" value="Unassembled WGS sequence"/>
</dbReference>
<dbReference type="Gene3D" id="2.130.10.10">
    <property type="entry name" value="YVTN repeat-like/Quinoprotein amine dehydrogenase"/>
    <property type="match status" value="2"/>
</dbReference>
<feature type="repeat" description="WD" evidence="4">
    <location>
        <begin position="58"/>
        <end position="99"/>
    </location>
</feature>
<sequence>MDSEGGESCSAICAEQPFDVRFHPTKNGALFCASLVTGEVEVWEHSIEDEACTLLKTLKCHDDACRSIAFANDGALLLSGGSDRSILASDVATGAAVARLENAHKAAINKLVALDANILATGDDDGVVKVWDTRTRRACGSFAPFVDFVSDIYHVPASAAADVDDAVANAASAAAGNPAGTLVVASGDGTIAHLNLATWKELGQSDNLEDELLSCCVMKHGKKAVAGSQGGILNIFDYGEWEDISDRFPGHPSSIDAIVKVDEDTILTGSADGLIRVINIHPNKMLGLVGEHGEMPVERMDLSVGNQWLATASHDRSVKLWSVGYLWEEDDDEDDLKEKVGEEEEEEEEDSDDSDDDGGGGKRKRKQGKKKKGKNKVKDAHAARADAKKRTAKKFFEGL</sequence>
<dbReference type="KEGG" id="mpp:MICPUCDRAFT_52219"/>
<organism evidence="7">
    <name type="scientific">Micromonas pusilla (strain CCMP1545)</name>
    <name type="common">Picoplanktonic green alga</name>
    <dbReference type="NCBI Taxonomy" id="564608"/>
    <lineage>
        <taxon>Eukaryota</taxon>
        <taxon>Viridiplantae</taxon>
        <taxon>Chlorophyta</taxon>
        <taxon>Mamiellophyceae</taxon>
        <taxon>Mamiellales</taxon>
        <taxon>Mamiellaceae</taxon>
        <taxon>Micromonas</taxon>
    </lineage>
</organism>
<dbReference type="PROSITE" id="PS00678">
    <property type="entry name" value="WD_REPEATS_1"/>
    <property type="match status" value="1"/>
</dbReference>
<evidence type="ECO:0000313" key="7">
    <source>
        <dbReference type="Proteomes" id="UP000001876"/>
    </source>
</evidence>
<evidence type="ECO:0000256" key="2">
    <source>
        <dbReference type="ARBA" id="ARBA00022574"/>
    </source>
</evidence>
<evidence type="ECO:0000256" key="5">
    <source>
        <dbReference type="SAM" id="MobiDB-lite"/>
    </source>
</evidence>
<proteinExistence type="inferred from homology"/>
<dbReference type="RefSeq" id="XP_003062395.1">
    <property type="nucleotide sequence ID" value="XM_003062349.1"/>
</dbReference>
<name>C1N3L5_MICPC</name>
<keyword evidence="2 4" id="KW-0853">WD repeat</keyword>
<feature type="compositionally biased region" description="Basic and acidic residues" evidence="5">
    <location>
        <begin position="376"/>
        <end position="399"/>
    </location>
</feature>
<accession>C1N3L5</accession>
<dbReference type="InterPro" id="IPR036322">
    <property type="entry name" value="WD40_repeat_dom_sf"/>
</dbReference>
<dbReference type="PANTHER" id="PTHR44019:SF20">
    <property type="entry name" value="WD REPEAT-CONTAINING PROTEIN 55"/>
    <property type="match status" value="1"/>
</dbReference>
<gene>
    <name evidence="6" type="ORF">MICPUCDRAFT_52219</name>
</gene>
<evidence type="ECO:0000256" key="3">
    <source>
        <dbReference type="ARBA" id="ARBA00022737"/>
    </source>
</evidence>
<feature type="compositionally biased region" description="Acidic residues" evidence="5">
    <location>
        <begin position="332"/>
        <end position="358"/>
    </location>
</feature>
<dbReference type="AlphaFoldDB" id="C1N3L5"/>
<feature type="region of interest" description="Disordered" evidence="5">
    <location>
        <begin position="332"/>
        <end position="399"/>
    </location>
</feature>
<dbReference type="Pfam" id="PF00400">
    <property type="entry name" value="WD40"/>
    <property type="match status" value="4"/>
</dbReference>
<dbReference type="eggNOG" id="KOG2444">
    <property type="taxonomic scope" value="Eukaryota"/>
</dbReference>
<dbReference type="PANTHER" id="PTHR44019">
    <property type="entry name" value="WD REPEAT-CONTAINING PROTEIN 55"/>
    <property type="match status" value="1"/>
</dbReference>
<dbReference type="OMA" id="QAIHPTE"/>
<feature type="repeat" description="WD" evidence="4">
    <location>
        <begin position="101"/>
        <end position="141"/>
    </location>
</feature>
<protein>
    <submittedName>
        <fullName evidence="6">Predicted protein</fullName>
    </submittedName>
</protein>
<dbReference type="InterPro" id="IPR019775">
    <property type="entry name" value="WD40_repeat_CS"/>
</dbReference>
<evidence type="ECO:0000313" key="6">
    <source>
        <dbReference type="EMBL" id="EEH53214.1"/>
    </source>
</evidence>
<comment type="similarity">
    <text evidence="1">Belongs to the WD repeat WDR55 family.</text>
</comment>
<dbReference type="SUPFAM" id="SSF50978">
    <property type="entry name" value="WD40 repeat-like"/>
    <property type="match status" value="1"/>
</dbReference>
<keyword evidence="7" id="KW-1185">Reference proteome</keyword>
<evidence type="ECO:0000256" key="4">
    <source>
        <dbReference type="PROSITE-ProRule" id="PRU00221"/>
    </source>
</evidence>
<dbReference type="EMBL" id="GG663746">
    <property type="protein sequence ID" value="EEH53214.1"/>
    <property type="molecule type" value="Genomic_DNA"/>
</dbReference>
<reference evidence="6 7" key="1">
    <citation type="journal article" date="2009" name="Science">
        <title>Green evolution and dynamic adaptations revealed by genomes of the marine picoeukaryotes Micromonas.</title>
        <authorList>
            <person name="Worden A.Z."/>
            <person name="Lee J.H."/>
            <person name="Mock T."/>
            <person name="Rouze P."/>
            <person name="Simmons M.P."/>
            <person name="Aerts A.L."/>
            <person name="Allen A.E."/>
            <person name="Cuvelier M.L."/>
            <person name="Derelle E."/>
            <person name="Everett M.V."/>
            <person name="Foulon E."/>
            <person name="Grimwood J."/>
            <person name="Gundlach H."/>
            <person name="Henrissat B."/>
            <person name="Napoli C."/>
            <person name="McDonald S.M."/>
            <person name="Parker M.S."/>
            <person name="Rombauts S."/>
            <person name="Salamov A."/>
            <person name="Von Dassow P."/>
            <person name="Badger J.H."/>
            <person name="Coutinho P.M."/>
            <person name="Demir E."/>
            <person name="Dubchak I."/>
            <person name="Gentemann C."/>
            <person name="Eikrem W."/>
            <person name="Gready J.E."/>
            <person name="John U."/>
            <person name="Lanier W."/>
            <person name="Lindquist E.A."/>
            <person name="Lucas S."/>
            <person name="Mayer K.F."/>
            <person name="Moreau H."/>
            <person name="Not F."/>
            <person name="Otillar R."/>
            <person name="Panaud O."/>
            <person name="Pangilinan J."/>
            <person name="Paulsen I."/>
            <person name="Piegu B."/>
            <person name="Poliakov A."/>
            <person name="Robbens S."/>
            <person name="Schmutz J."/>
            <person name="Toulza E."/>
            <person name="Wyss T."/>
            <person name="Zelensky A."/>
            <person name="Zhou K."/>
            <person name="Armbrust E.V."/>
            <person name="Bhattacharya D."/>
            <person name="Goodenough U.W."/>
            <person name="Van de Peer Y."/>
            <person name="Grigoriev I.V."/>
        </authorList>
    </citation>
    <scope>NUCLEOTIDE SEQUENCE [LARGE SCALE GENOMIC DNA]</scope>
    <source>
        <strain evidence="6 7">CCMP1545</strain>
    </source>
</reference>
<dbReference type="SMART" id="SM00320">
    <property type="entry name" value="WD40"/>
    <property type="match status" value="5"/>
</dbReference>
<feature type="compositionally biased region" description="Basic residues" evidence="5">
    <location>
        <begin position="361"/>
        <end position="375"/>
    </location>
</feature>
<dbReference type="GeneID" id="9687835"/>
<dbReference type="PROSITE" id="PS50082">
    <property type="entry name" value="WD_REPEATS_2"/>
    <property type="match status" value="2"/>
</dbReference>
<evidence type="ECO:0000256" key="1">
    <source>
        <dbReference type="ARBA" id="ARBA00007625"/>
    </source>
</evidence>
<dbReference type="InterPro" id="IPR001680">
    <property type="entry name" value="WD40_rpt"/>
</dbReference>
<dbReference type="InterPro" id="IPR015943">
    <property type="entry name" value="WD40/YVTN_repeat-like_dom_sf"/>
</dbReference>
<dbReference type="InterPro" id="IPR050505">
    <property type="entry name" value="WDR55/POC1"/>
</dbReference>